<reference evidence="1 2" key="1">
    <citation type="journal article" date="2020" name="Cell">
        <title>Large-Scale Comparative Analyses of Tick Genomes Elucidate Their Genetic Diversity and Vector Capacities.</title>
        <authorList>
            <consortium name="Tick Genome and Microbiome Consortium (TIGMIC)"/>
            <person name="Jia N."/>
            <person name="Wang J."/>
            <person name="Shi W."/>
            <person name="Du L."/>
            <person name="Sun Y."/>
            <person name="Zhan W."/>
            <person name="Jiang J.F."/>
            <person name="Wang Q."/>
            <person name="Zhang B."/>
            <person name="Ji P."/>
            <person name="Bell-Sakyi L."/>
            <person name="Cui X.M."/>
            <person name="Yuan T.T."/>
            <person name="Jiang B.G."/>
            <person name="Yang W.F."/>
            <person name="Lam T.T."/>
            <person name="Chang Q.C."/>
            <person name="Ding S.J."/>
            <person name="Wang X.J."/>
            <person name="Zhu J.G."/>
            <person name="Ruan X.D."/>
            <person name="Zhao L."/>
            <person name="Wei J.T."/>
            <person name="Ye R.Z."/>
            <person name="Que T.C."/>
            <person name="Du C.H."/>
            <person name="Zhou Y.H."/>
            <person name="Cheng J.X."/>
            <person name="Dai P.F."/>
            <person name="Guo W.B."/>
            <person name="Han X.H."/>
            <person name="Huang E.J."/>
            <person name="Li L.F."/>
            <person name="Wei W."/>
            <person name="Gao Y.C."/>
            <person name="Liu J.Z."/>
            <person name="Shao H.Z."/>
            <person name="Wang X."/>
            <person name="Wang C.C."/>
            <person name="Yang T.C."/>
            <person name="Huo Q.B."/>
            <person name="Li W."/>
            <person name="Chen H.Y."/>
            <person name="Chen S.E."/>
            <person name="Zhou L.G."/>
            <person name="Ni X.B."/>
            <person name="Tian J.H."/>
            <person name="Sheng Y."/>
            <person name="Liu T."/>
            <person name="Pan Y.S."/>
            <person name="Xia L.Y."/>
            <person name="Li J."/>
            <person name="Zhao F."/>
            <person name="Cao W.C."/>
        </authorList>
    </citation>
    <scope>NUCLEOTIDE SEQUENCE [LARGE SCALE GENOMIC DNA]</scope>
    <source>
        <strain evidence="1">Iper-2018</strain>
    </source>
</reference>
<dbReference type="Proteomes" id="UP000805193">
    <property type="component" value="Unassembled WGS sequence"/>
</dbReference>
<protein>
    <submittedName>
        <fullName evidence="1">Uncharacterized protein</fullName>
    </submittedName>
</protein>
<keyword evidence="2" id="KW-1185">Reference proteome</keyword>
<sequence>MAHTTLKVWVGKCRSYNKKTVLQQYVRSQERKPDVGMPQKVVIKDPKLPGYRTYARPIGNNQRGVCVFVHTTPDLVFINVEETEWENTGQDLGSDHCVVEVTIPLMGTMKAPRKYCYTNWDAFRRLEPTGQITDHDEWVRSTRRPAEEASRKIETTEDKDGKMDSRLAYLIEAKQFILVQWRKQHLNRRLRKKVAELNKAIQDHSKALAAQQWEDTCDAADGQMHNGAKWHVLRHLLDETKNKNFQRNRLAGIIQTAVRDLFVL</sequence>
<evidence type="ECO:0000313" key="1">
    <source>
        <dbReference type="EMBL" id="KAG0431023.1"/>
    </source>
</evidence>
<name>A0AC60QAU4_IXOPE</name>
<comment type="caution">
    <text evidence="1">The sequence shown here is derived from an EMBL/GenBank/DDBJ whole genome shotgun (WGS) entry which is preliminary data.</text>
</comment>
<proteinExistence type="predicted"/>
<accession>A0AC60QAU4</accession>
<dbReference type="EMBL" id="JABSTQ010009267">
    <property type="protein sequence ID" value="KAG0431023.1"/>
    <property type="molecule type" value="Genomic_DNA"/>
</dbReference>
<evidence type="ECO:0000313" key="2">
    <source>
        <dbReference type="Proteomes" id="UP000805193"/>
    </source>
</evidence>
<organism evidence="1 2">
    <name type="scientific">Ixodes persulcatus</name>
    <name type="common">Taiga tick</name>
    <dbReference type="NCBI Taxonomy" id="34615"/>
    <lineage>
        <taxon>Eukaryota</taxon>
        <taxon>Metazoa</taxon>
        <taxon>Ecdysozoa</taxon>
        <taxon>Arthropoda</taxon>
        <taxon>Chelicerata</taxon>
        <taxon>Arachnida</taxon>
        <taxon>Acari</taxon>
        <taxon>Parasitiformes</taxon>
        <taxon>Ixodida</taxon>
        <taxon>Ixodoidea</taxon>
        <taxon>Ixodidae</taxon>
        <taxon>Ixodinae</taxon>
        <taxon>Ixodes</taxon>
    </lineage>
</organism>
<gene>
    <name evidence="1" type="ORF">HPB47_022181</name>
</gene>